<name>A0A8S3RUR8_MYTED</name>
<keyword evidence="2" id="KW-1185">Reference proteome</keyword>
<protein>
    <submittedName>
        <fullName evidence="1">Uncharacterized protein</fullName>
    </submittedName>
</protein>
<dbReference type="EMBL" id="CAJPWZ010001232">
    <property type="protein sequence ID" value="CAG2210463.1"/>
    <property type="molecule type" value="Genomic_DNA"/>
</dbReference>
<organism evidence="1 2">
    <name type="scientific">Mytilus edulis</name>
    <name type="common">Blue mussel</name>
    <dbReference type="NCBI Taxonomy" id="6550"/>
    <lineage>
        <taxon>Eukaryota</taxon>
        <taxon>Metazoa</taxon>
        <taxon>Spiralia</taxon>
        <taxon>Lophotrochozoa</taxon>
        <taxon>Mollusca</taxon>
        <taxon>Bivalvia</taxon>
        <taxon>Autobranchia</taxon>
        <taxon>Pteriomorphia</taxon>
        <taxon>Mytilida</taxon>
        <taxon>Mytiloidea</taxon>
        <taxon>Mytilidae</taxon>
        <taxon>Mytilinae</taxon>
        <taxon>Mytilus</taxon>
    </lineage>
</organism>
<reference evidence="1" key="1">
    <citation type="submission" date="2021-03" db="EMBL/GenBank/DDBJ databases">
        <authorList>
            <person name="Bekaert M."/>
        </authorList>
    </citation>
    <scope>NUCLEOTIDE SEQUENCE</scope>
</reference>
<evidence type="ECO:0000313" key="2">
    <source>
        <dbReference type="Proteomes" id="UP000683360"/>
    </source>
</evidence>
<comment type="caution">
    <text evidence="1">The sequence shown here is derived from an EMBL/GenBank/DDBJ whole genome shotgun (WGS) entry which is preliminary data.</text>
</comment>
<dbReference type="AlphaFoldDB" id="A0A8S3RUR8"/>
<sequence length="172" mass="20467">MASYKYSEDEDIYDWLIQNVDHDKFDFTIALIKIHDPECLIRILNDVDLEFIDIESLLITTYKFGRFDKLRWLLEQTPISSSTFKVPMCSLMHIDRRKVTSFDNAEEDNVGIFDYGYDCISVIDSDFDDQDDIDMFFCEDYNNSKERNDSSERSVYSQNESNKKSKLRIYIY</sequence>
<dbReference type="Proteomes" id="UP000683360">
    <property type="component" value="Unassembled WGS sequence"/>
</dbReference>
<proteinExistence type="predicted"/>
<gene>
    <name evidence="1" type="ORF">MEDL_24543</name>
</gene>
<accession>A0A8S3RUR8</accession>
<evidence type="ECO:0000313" key="1">
    <source>
        <dbReference type="EMBL" id="CAG2210463.1"/>
    </source>
</evidence>